<evidence type="ECO:0000313" key="1">
    <source>
        <dbReference type="EMBL" id="MFB2837385.1"/>
    </source>
</evidence>
<comment type="caution">
    <text evidence="1">The sequence shown here is derived from an EMBL/GenBank/DDBJ whole genome shotgun (WGS) entry which is preliminary data.</text>
</comment>
<organism evidence="1 2">
    <name type="scientific">Floridaenema evergladense BLCC-F167</name>
    <dbReference type="NCBI Taxonomy" id="3153639"/>
    <lineage>
        <taxon>Bacteria</taxon>
        <taxon>Bacillati</taxon>
        <taxon>Cyanobacteriota</taxon>
        <taxon>Cyanophyceae</taxon>
        <taxon>Oscillatoriophycideae</taxon>
        <taxon>Aerosakkonematales</taxon>
        <taxon>Aerosakkonemataceae</taxon>
        <taxon>Floridanema</taxon>
        <taxon>Floridanema evergladense</taxon>
    </lineage>
</organism>
<dbReference type="EMBL" id="JBHFNT010000209">
    <property type="protein sequence ID" value="MFB2837385.1"/>
    <property type="molecule type" value="Genomic_DNA"/>
</dbReference>
<dbReference type="Proteomes" id="UP001576780">
    <property type="component" value="Unassembled WGS sequence"/>
</dbReference>
<accession>A0ABV4WQK9</accession>
<keyword evidence="2" id="KW-1185">Reference proteome</keyword>
<name>A0ABV4WQK9_9CYAN</name>
<protein>
    <submittedName>
        <fullName evidence="1">Uncharacterized protein</fullName>
    </submittedName>
</protein>
<sequence>MFLPLVLREEFGFVKLSYYPFVAVICVCDRTYEPVEQHLACQSLIYLGN</sequence>
<evidence type="ECO:0000313" key="2">
    <source>
        <dbReference type="Proteomes" id="UP001576780"/>
    </source>
</evidence>
<gene>
    <name evidence="1" type="ORF">ACE1CA_22900</name>
</gene>
<proteinExistence type="predicted"/>
<reference evidence="1 2" key="1">
    <citation type="submission" date="2024-09" db="EMBL/GenBank/DDBJ databases">
        <title>Floridaenema gen nov. (Aerosakkonemataceae, Aerosakkonematales ord. nov., Cyanobacteria) from benthic tropical and subtropical fresh waters, with the description of four new species.</title>
        <authorList>
            <person name="Moretto J.A."/>
            <person name="Berthold D.E."/>
            <person name="Lefler F.W."/>
            <person name="Huang I.-S."/>
            <person name="Laughinghouse H. IV."/>
        </authorList>
    </citation>
    <scope>NUCLEOTIDE SEQUENCE [LARGE SCALE GENOMIC DNA]</scope>
    <source>
        <strain evidence="1 2">BLCC-F167</strain>
    </source>
</reference>